<organism evidence="1">
    <name type="scientific">Tanacetum cinerariifolium</name>
    <name type="common">Dalmatian daisy</name>
    <name type="synonym">Chrysanthemum cinerariifolium</name>
    <dbReference type="NCBI Taxonomy" id="118510"/>
    <lineage>
        <taxon>Eukaryota</taxon>
        <taxon>Viridiplantae</taxon>
        <taxon>Streptophyta</taxon>
        <taxon>Embryophyta</taxon>
        <taxon>Tracheophyta</taxon>
        <taxon>Spermatophyta</taxon>
        <taxon>Magnoliopsida</taxon>
        <taxon>eudicotyledons</taxon>
        <taxon>Gunneridae</taxon>
        <taxon>Pentapetalae</taxon>
        <taxon>asterids</taxon>
        <taxon>campanulids</taxon>
        <taxon>Asterales</taxon>
        <taxon>Asteraceae</taxon>
        <taxon>Asteroideae</taxon>
        <taxon>Anthemideae</taxon>
        <taxon>Anthemidinae</taxon>
        <taxon>Tanacetum</taxon>
    </lineage>
</organism>
<accession>A0A699XC30</accession>
<dbReference type="AlphaFoldDB" id="A0A699XC30"/>
<sequence>WIYLQRSTDLDVLATKEALLYTVLIQYVPTAKVVLMEAL</sequence>
<comment type="caution">
    <text evidence="1">The sequence shown here is derived from an EMBL/GenBank/DDBJ whole genome shotgun (WGS) entry which is preliminary data.</text>
</comment>
<reference evidence="1" key="1">
    <citation type="journal article" date="2019" name="Sci. Rep.">
        <title>Draft genome of Tanacetum cinerariifolium, the natural source of mosquito coil.</title>
        <authorList>
            <person name="Yamashiro T."/>
            <person name="Shiraishi A."/>
            <person name="Satake H."/>
            <person name="Nakayama K."/>
        </authorList>
    </citation>
    <scope>NUCLEOTIDE SEQUENCE</scope>
</reference>
<evidence type="ECO:0000313" key="1">
    <source>
        <dbReference type="EMBL" id="GFD54371.1"/>
    </source>
</evidence>
<feature type="non-terminal residue" evidence="1">
    <location>
        <position position="1"/>
    </location>
</feature>
<name>A0A699XC30_TANCI</name>
<protein>
    <submittedName>
        <fullName evidence="1">Probable cyclic nucleotide-gated ion channel 5</fullName>
    </submittedName>
</protein>
<gene>
    <name evidence="1" type="ORF">Tci_926340</name>
</gene>
<proteinExistence type="predicted"/>
<dbReference type="EMBL" id="BKCJ011805133">
    <property type="protein sequence ID" value="GFD54371.1"/>
    <property type="molecule type" value="Genomic_DNA"/>
</dbReference>